<dbReference type="InterPro" id="IPR014833">
    <property type="entry name" value="TnsA_N"/>
</dbReference>
<dbReference type="OrthoDB" id="881413at2"/>
<organism evidence="2 3">
    <name type="scientific">Eikenella corrodens</name>
    <dbReference type="NCBI Taxonomy" id="539"/>
    <lineage>
        <taxon>Bacteria</taxon>
        <taxon>Pseudomonadati</taxon>
        <taxon>Pseudomonadota</taxon>
        <taxon>Betaproteobacteria</taxon>
        <taxon>Neisseriales</taxon>
        <taxon>Neisseriaceae</taxon>
        <taxon>Eikenella</taxon>
    </lineage>
</organism>
<dbReference type="Pfam" id="PF08722">
    <property type="entry name" value="Tn7_TnsA-like_N"/>
    <property type="match status" value="1"/>
</dbReference>
<gene>
    <name evidence="2" type="ORF">A7P90_03445</name>
</gene>
<name>A0A1A9RNT2_EIKCO</name>
<evidence type="ECO:0000259" key="1">
    <source>
        <dbReference type="Pfam" id="PF08722"/>
    </source>
</evidence>
<sequence length="211" mass="24662">MFHPVREIKPTRRSVSGVYPFRKQYSLAYESSLERDFIVLQEFDSSVIEVIAQPIKIPFSLKGRNYQYTPDFLVMFEQGYPTQGMLVEVKPESEWRNHWRSWLPKWKAAYRWAVERDFLFHIYDESRIRGQRLANIKTLSRFLDKQSDDALAGLIADFVGDGMVSMGDILSYFSTFPACGSEVYRMLASRGLFCDLEDPLSADTLIWRKND</sequence>
<dbReference type="RefSeq" id="WP_064087484.1">
    <property type="nucleotide sequence ID" value="NZ_LXSG01000021.1"/>
</dbReference>
<comment type="caution">
    <text evidence="2">The sequence shown here is derived from an EMBL/GenBank/DDBJ whole genome shotgun (WGS) entry which is preliminary data.</text>
</comment>
<dbReference type="EMBL" id="LXSG01000021">
    <property type="protein sequence ID" value="OAM20881.1"/>
    <property type="molecule type" value="Genomic_DNA"/>
</dbReference>
<reference evidence="3" key="1">
    <citation type="submission" date="2016-05" db="EMBL/GenBank/DDBJ databases">
        <title>Draft genome of Corynebacterium afermentans subsp. afermentans LCDC 88199T.</title>
        <authorList>
            <person name="Bernier A.-M."/>
            <person name="Bernard K."/>
        </authorList>
    </citation>
    <scope>NUCLEOTIDE SEQUENCE [LARGE SCALE GENOMIC DNA]</scope>
    <source>
        <strain evidence="3">NML04-0072</strain>
    </source>
</reference>
<feature type="domain" description="TnsA endonuclease N-terminal" evidence="1">
    <location>
        <begin position="44"/>
        <end position="125"/>
    </location>
</feature>
<dbReference type="Proteomes" id="UP000077589">
    <property type="component" value="Unassembled WGS sequence"/>
</dbReference>
<accession>A0A1A9RNT2</accession>
<proteinExistence type="predicted"/>
<dbReference type="AlphaFoldDB" id="A0A1A9RNT2"/>
<evidence type="ECO:0000313" key="3">
    <source>
        <dbReference type="Proteomes" id="UP000077589"/>
    </source>
</evidence>
<evidence type="ECO:0000313" key="2">
    <source>
        <dbReference type="EMBL" id="OAM20881.1"/>
    </source>
</evidence>
<protein>
    <recommendedName>
        <fullName evidence="1">TnsA endonuclease N-terminal domain-containing protein</fullName>
    </recommendedName>
</protein>